<evidence type="ECO:0000313" key="5">
    <source>
        <dbReference type="Proteomes" id="UP000231901"/>
    </source>
</evidence>
<dbReference type="InterPro" id="IPR015943">
    <property type="entry name" value="WD40/YVTN_repeat-like_dom_sf"/>
</dbReference>
<keyword evidence="2" id="KW-0313">Glucose metabolism</keyword>
<dbReference type="Gene3D" id="2.130.10.10">
    <property type="entry name" value="YVTN repeat-like/Quinoprotein amine dehydrogenase"/>
    <property type="match status" value="1"/>
</dbReference>
<dbReference type="InterPro" id="IPR050282">
    <property type="entry name" value="Cycloisomerase_2"/>
</dbReference>
<dbReference type="GeneID" id="66564150"/>
<evidence type="ECO:0000313" key="4">
    <source>
        <dbReference type="EMBL" id="ATZ93806.1"/>
    </source>
</evidence>
<keyword evidence="2" id="KW-0119">Carbohydrate metabolism</keyword>
<dbReference type="KEGG" id="dfn:CVE23_07325"/>
<protein>
    <submittedName>
        <fullName evidence="4">6-phosphogluconolactonase</fullName>
    </submittedName>
</protein>
<dbReference type="InterPro" id="IPR019405">
    <property type="entry name" value="Lactonase_7-beta_prop"/>
</dbReference>
<dbReference type="GO" id="GO:0017057">
    <property type="term" value="F:6-phosphogluconolactonase activity"/>
    <property type="evidence" value="ECO:0007669"/>
    <property type="project" value="TreeGrafter"/>
</dbReference>
<feature type="chain" id="PRO_5014603482" evidence="3">
    <location>
        <begin position="32"/>
        <end position="380"/>
    </location>
</feature>
<dbReference type="PANTHER" id="PTHR30344">
    <property type="entry name" value="6-PHOSPHOGLUCONOLACTONASE-RELATED"/>
    <property type="match status" value="1"/>
</dbReference>
<name>A0A2K8QJX7_9GAMM</name>
<comment type="similarity">
    <text evidence="1">Belongs to the cycloisomerase 2 family.</text>
</comment>
<sequence length="380" mass="40489">MAKHTKLTTWGGMAALLAASLWPLASSAVTAVYVSAAGDGEIRSYTLNTKNGQLTAIGTVAAGAQVMPMALSPDQRHLYAAVRSKPYTLAGYAIDRKTGALSPAGTAPLPDSMAYISTDRTGRWLLSASYGGNKVAVSPIAADGRVSAEAVQVVPTGKNAHSIIADSQNRFVLASNLGSDQLLQFRFNAKTGQLTPNTPAELALSAGNGPRHLVWAPDHRTLYVSNELSGKVARLTLNKTTGRLTLRDYTDALPADAGMQPGTVDPKAPGIDNRPKIWSADLRLTPNGRFLYVSERTSSTVSLLRVTPKSGQLRYVARYPTETQPRGIQIDPSGRYLIASGEKSDQLSVYRINQTSGELTLTGRFPTGKGANWIEIVTLP</sequence>
<evidence type="ECO:0000256" key="1">
    <source>
        <dbReference type="ARBA" id="ARBA00005564"/>
    </source>
</evidence>
<dbReference type="EMBL" id="CP025003">
    <property type="protein sequence ID" value="ATZ93806.1"/>
    <property type="molecule type" value="Genomic_DNA"/>
</dbReference>
<keyword evidence="3" id="KW-0732">Signal</keyword>
<dbReference type="Pfam" id="PF10282">
    <property type="entry name" value="Lactonase"/>
    <property type="match status" value="1"/>
</dbReference>
<dbReference type="PANTHER" id="PTHR30344:SF1">
    <property type="entry name" value="6-PHOSPHOGLUCONOLACTONASE"/>
    <property type="match status" value="1"/>
</dbReference>
<feature type="signal peptide" evidence="3">
    <location>
        <begin position="1"/>
        <end position="31"/>
    </location>
</feature>
<evidence type="ECO:0000256" key="2">
    <source>
        <dbReference type="ARBA" id="ARBA00022526"/>
    </source>
</evidence>
<organism evidence="4 5">
    <name type="scientific">Dickeya fangzhongdai</name>
    <dbReference type="NCBI Taxonomy" id="1778540"/>
    <lineage>
        <taxon>Bacteria</taxon>
        <taxon>Pseudomonadati</taxon>
        <taxon>Pseudomonadota</taxon>
        <taxon>Gammaproteobacteria</taxon>
        <taxon>Enterobacterales</taxon>
        <taxon>Pectobacteriaceae</taxon>
        <taxon>Dickeya</taxon>
    </lineage>
</organism>
<dbReference type="InterPro" id="IPR011045">
    <property type="entry name" value="N2O_reductase_N"/>
</dbReference>
<reference evidence="5" key="1">
    <citation type="journal article" date="2018" name="Genome Announc.">
        <title>Complete genome sequence of a Dickeya fangzhongdai type strain causing bleeding canker of pear tree trunks.</title>
        <authorList>
            <person name="Zhao Y."/>
            <person name="Tian Y."/>
            <person name="Li X."/>
            <person name="Hu B."/>
        </authorList>
    </citation>
    <scope>NUCLEOTIDE SEQUENCE [LARGE SCALE GENOMIC DNA]</scope>
    <source>
        <strain evidence="5">DSM 101947</strain>
    </source>
</reference>
<dbReference type="Proteomes" id="UP000231901">
    <property type="component" value="Chromosome"/>
</dbReference>
<gene>
    <name evidence="4" type="ORF">CVE23_07325</name>
</gene>
<proteinExistence type="inferred from homology"/>
<dbReference type="AlphaFoldDB" id="A0A2K8QJX7"/>
<dbReference type="GO" id="GO:0005829">
    <property type="term" value="C:cytosol"/>
    <property type="evidence" value="ECO:0007669"/>
    <property type="project" value="TreeGrafter"/>
</dbReference>
<dbReference type="RefSeq" id="WP_100849188.1">
    <property type="nucleotide sequence ID" value="NZ_BMJF01000010.1"/>
</dbReference>
<dbReference type="GO" id="GO:0006006">
    <property type="term" value="P:glucose metabolic process"/>
    <property type="evidence" value="ECO:0007669"/>
    <property type="project" value="UniProtKB-KW"/>
</dbReference>
<evidence type="ECO:0000256" key="3">
    <source>
        <dbReference type="SAM" id="SignalP"/>
    </source>
</evidence>
<dbReference type="SUPFAM" id="SSF50974">
    <property type="entry name" value="Nitrous oxide reductase, N-terminal domain"/>
    <property type="match status" value="1"/>
</dbReference>
<accession>A0A2K8QJX7</accession>
<keyword evidence="5" id="KW-1185">Reference proteome</keyword>